<dbReference type="EMBL" id="VYDA01000475">
    <property type="protein sequence ID" value="MYH62662.1"/>
    <property type="molecule type" value="Genomic_DNA"/>
</dbReference>
<organism evidence="3">
    <name type="scientific">Caldilineaceae bacterium SB0675_bin_29</name>
    <dbReference type="NCBI Taxonomy" id="2605266"/>
    <lineage>
        <taxon>Bacteria</taxon>
        <taxon>Bacillati</taxon>
        <taxon>Chloroflexota</taxon>
        <taxon>Caldilineae</taxon>
        <taxon>Caldilineales</taxon>
        <taxon>Caldilineaceae</taxon>
    </lineage>
</organism>
<dbReference type="Pfam" id="PF02894">
    <property type="entry name" value="GFO_IDH_MocA_C"/>
    <property type="match status" value="1"/>
</dbReference>
<protein>
    <recommendedName>
        <fullName evidence="2">Gfo/Idh/MocA-like oxidoreductase C-terminal domain-containing protein</fullName>
    </recommendedName>
</protein>
<evidence type="ECO:0000259" key="2">
    <source>
        <dbReference type="Pfam" id="PF02894"/>
    </source>
</evidence>
<dbReference type="Gene3D" id="3.30.360.10">
    <property type="entry name" value="Dihydrodipicolinate Reductase, domain 2"/>
    <property type="match status" value="1"/>
</dbReference>
<dbReference type="InterPro" id="IPR004104">
    <property type="entry name" value="Gfo/Idh/MocA-like_OxRdtase_C"/>
</dbReference>
<reference evidence="3" key="1">
    <citation type="submission" date="2019-09" db="EMBL/GenBank/DDBJ databases">
        <title>Characterisation of the sponge microbiome using genome-centric metagenomics.</title>
        <authorList>
            <person name="Engelberts J.P."/>
            <person name="Robbins S.J."/>
            <person name="De Goeij J.M."/>
            <person name="Aranda M."/>
            <person name="Bell S.C."/>
            <person name="Webster N.S."/>
        </authorList>
    </citation>
    <scope>NUCLEOTIDE SEQUENCE</scope>
    <source>
        <strain evidence="3">SB0675_bin_29</strain>
    </source>
</reference>
<proteinExistence type="inferred from homology"/>
<comment type="caution">
    <text evidence="3">The sequence shown here is derived from an EMBL/GenBank/DDBJ whole genome shotgun (WGS) entry which is preliminary data.</text>
</comment>
<gene>
    <name evidence="3" type="ORF">F4148_13220</name>
</gene>
<comment type="similarity">
    <text evidence="1">Belongs to the Gfo/Idh/MocA family.</text>
</comment>
<accession>A0A6B1FYN2</accession>
<feature type="domain" description="Gfo/Idh/MocA-like oxidoreductase C-terminal" evidence="2">
    <location>
        <begin position="15"/>
        <end position="60"/>
    </location>
</feature>
<evidence type="ECO:0000313" key="3">
    <source>
        <dbReference type="EMBL" id="MYH62662.1"/>
    </source>
</evidence>
<evidence type="ECO:0000256" key="1">
    <source>
        <dbReference type="ARBA" id="ARBA00010928"/>
    </source>
</evidence>
<sequence length="60" mass="6846">MPPAPRPVYAEQWGFEYVTDFVRAVREGGKPVVSIDDAHHILQIFDAAYESSRTGRRIEI</sequence>
<name>A0A6B1FYN2_9CHLR</name>
<dbReference type="AlphaFoldDB" id="A0A6B1FYN2"/>